<dbReference type="PROSITE" id="PS50940">
    <property type="entry name" value="CHIT_BIND_II"/>
    <property type="match status" value="2"/>
</dbReference>
<gene>
    <name evidence="3" type="ORF">MNOR_LOCUS38417</name>
</gene>
<comment type="caution">
    <text evidence="3">The sequence shown here is derived from an EMBL/GenBank/DDBJ whole genome shotgun (WGS) entry which is preliminary data.</text>
</comment>
<dbReference type="AlphaFoldDB" id="A0AAV2SKC1"/>
<proteinExistence type="predicted"/>
<dbReference type="SMART" id="SM00494">
    <property type="entry name" value="ChtBD2"/>
    <property type="match status" value="3"/>
</dbReference>
<dbReference type="InterPro" id="IPR002557">
    <property type="entry name" value="Chitin-bd_dom"/>
</dbReference>
<feature type="domain" description="Chitin-binding type-2" evidence="2">
    <location>
        <begin position="26"/>
        <end position="91"/>
    </location>
</feature>
<dbReference type="Pfam" id="PF01607">
    <property type="entry name" value="CBM_14"/>
    <property type="match status" value="1"/>
</dbReference>
<evidence type="ECO:0000313" key="3">
    <source>
        <dbReference type="EMBL" id="CAL4211911.1"/>
    </source>
</evidence>
<evidence type="ECO:0000313" key="4">
    <source>
        <dbReference type="Proteomes" id="UP001497623"/>
    </source>
</evidence>
<feature type="domain" description="Chitin-binding type-2" evidence="2">
    <location>
        <begin position="160"/>
        <end position="216"/>
    </location>
</feature>
<protein>
    <recommendedName>
        <fullName evidence="2">Chitin-binding type-2 domain-containing protein</fullName>
    </recommendedName>
</protein>
<feature type="chain" id="PRO_5043405104" description="Chitin-binding type-2 domain-containing protein" evidence="1">
    <location>
        <begin position="21"/>
        <end position="244"/>
    </location>
</feature>
<reference evidence="3 4" key="1">
    <citation type="submission" date="2024-05" db="EMBL/GenBank/DDBJ databases">
        <authorList>
            <person name="Wallberg A."/>
        </authorList>
    </citation>
    <scope>NUCLEOTIDE SEQUENCE [LARGE SCALE GENOMIC DNA]</scope>
</reference>
<dbReference type="EMBL" id="CAXKWB010087131">
    <property type="protein sequence ID" value="CAL4211911.1"/>
    <property type="molecule type" value="Genomic_DNA"/>
</dbReference>
<sequence>MSRLQTLILVVSFILSDVSGTKDTCDPVCENADTFTADPYDCNSYFYCITPGTPSGPYLCPDGEIFDSTVKPNHDDYKKPCKKDTSPPCKAICETPTCQIVCKNTLDVIVDPMDCHVFYVCVPNENGSLKPHRDECPSDRPNFNGADCTSHEEDCCDVCNPSCVGKDYGETIPDPADCHKYFTCLGDGDNNVPGDCPAGHYDIETNDCAQGLDCINLCDNSTTTAVPITTLAPNNTLWKLESVN</sequence>
<dbReference type="GO" id="GO:0008061">
    <property type="term" value="F:chitin binding"/>
    <property type="evidence" value="ECO:0007669"/>
    <property type="project" value="InterPro"/>
</dbReference>
<evidence type="ECO:0000259" key="2">
    <source>
        <dbReference type="PROSITE" id="PS50940"/>
    </source>
</evidence>
<keyword evidence="4" id="KW-1185">Reference proteome</keyword>
<name>A0AAV2SKC1_MEGNR</name>
<feature type="signal peptide" evidence="1">
    <location>
        <begin position="1"/>
        <end position="20"/>
    </location>
</feature>
<organism evidence="3 4">
    <name type="scientific">Meganyctiphanes norvegica</name>
    <name type="common">Northern krill</name>
    <name type="synonym">Thysanopoda norvegica</name>
    <dbReference type="NCBI Taxonomy" id="48144"/>
    <lineage>
        <taxon>Eukaryota</taxon>
        <taxon>Metazoa</taxon>
        <taxon>Ecdysozoa</taxon>
        <taxon>Arthropoda</taxon>
        <taxon>Crustacea</taxon>
        <taxon>Multicrustacea</taxon>
        <taxon>Malacostraca</taxon>
        <taxon>Eumalacostraca</taxon>
        <taxon>Eucarida</taxon>
        <taxon>Euphausiacea</taxon>
        <taxon>Euphausiidae</taxon>
        <taxon>Meganyctiphanes</taxon>
    </lineage>
</organism>
<keyword evidence="1" id="KW-0732">Signal</keyword>
<evidence type="ECO:0000256" key="1">
    <source>
        <dbReference type="SAM" id="SignalP"/>
    </source>
</evidence>
<dbReference type="Proteomes" id="UP001497623">
    <property type="component" value="Unassembled WGS sequence"/>
</dbReference>
<dbReference type="GO" id="GO:0005576">
    <property type="term" value="C:extracellular region"/>
    <property type="evidence" value="ECO:0007669"/>
    <property type="project" value="InterPro"/>
</dbReference>
<accession>A0AAV2SKC1</accession>